<reference evidence="1" key="1">
    <citation type="submission" date="2018-02" db="EMBL/GenBank/DDBJ databases">
        <title>Rhizophora mucronata_Transcriptome.</title>
        <authorList>
            <person name="Meera S.P."/>
            <person name="Sreeshan A."/>
            <person name="Augustine A."/>
        </authorList>
    </citation>
    <scope>NUCLEOTIDE SEQUENCE</scope>
    <source>
        <tissue evidence="1">Leaf</tissue>
    </source>
</reference>
<proteinExistence type="predicted"/>
<dbReference type="AlphaFoldDB" id="A0A2P2PJZ2"/>
<sequence length="50" mass="5820">MCCNFRGFQLHLAIQVWHCGCSIWGRHSLVSRIERQQISVGGLETLKWFS</sequence>
<evidence type="ECO:0000313" key="1">
    <source>
        <dbReference type="EMBL" id="MBX55057.1"/>
    </source>
</evidence>
<organism evidence="1">
    <name type="scientific">Rhizophora mucronata</name>
    <name type="common">Asiatic mangrove</name>
    <dbReference type="NCBI Taxonomy" id="61149"/>
    <lineage>
        <taxon>Eukaryota</taxon>
        <taxon>Viridiplantae</taxon>
        <taxon>Streptophyta</taxon>
        <taxon>Embryophyta</taxon>
        <taxon>Tracheophyta</taxon>
        <taxon>Spermatophyta</taxon>
        <taxon>Magnoliopsida</taxon>
        <taxon>eudicotyledons</taxon>
        <taxon>Gunneridae</taxon>
        <taxon>Pentapetalae</taxon>
        <taxon>rosids</taxon>
        <taxon>fabids</taxon>
        <taxon>Malpighiales</taxon>
        <taxon>Rhizophoraceae</taxon>
        <taxon>Rhizophora</taxon>
    </lineage>
</organism>
<protein>
    <submittedName>
        <fullName evidence="1">Uncharacterized protein</fullName>
    </submittedName>
</protein>
<dbReference type="EMBL" id="GGEC01074573">
    <property type="protein sequence ID" value="MBX55057.1"/>
    <property type="molecule type" value="Transcribed_RNA"/>
</dbReference>
<name>A0A2P2PJZ2_RHIMU</name>
<accession>A0A2P2PJZ2</accession>